<dbReference type="GO" id="GO:0005525">
    <property type="term" value="F:GTP binding"/>
    <property type="evidence" value="ECO:0007669"/>
    <property type="project" value="UniProtKB-KW"/>
</dbReference>
<dbReference type="EC" id="3.6.5.3" evidence="4"/>
<dbReference type="InterPro" id="IPR029459">
    <property type="entry name" value="EFTU-type"/>
</dbReference>
<protein>
    <recommendedName>
        <fullName evidence="5">Eukaryotic translation initiation factor 5B</fullName>
        <ecNumber evidence="4">3.6.5.3</ecNumber>
    </recommendedName>
    <alternativeName>
        <fullName evidence="13">Translation initiation factor IF-2</fullName>
    </alternativeName>
</protein>
<feature type="domain" description="Tr-type G" evidence="17">
    <location>
        <begin position="287"/>
        <end position="505"/>
    </location>
</feature>
<accession>A0A158QVM5</accession>
<dbReference type="GO" id="GO:0005739">
    <property type="term" value="C:mitochondrion"/>
    <property type="evidence" value="ECO:0007669"/>
    <property type="project" value="TreeGrafter"/>
</dbReference>
<gene>
    <name evidence="18" type="ORF">MCOS_LOCUS8181</name>
</gene>
<dbReference type="Pfam" id="PF11987">
    <property type="entry name" value="IF-2"/>
    <property type="match status" value="1"/>
</dbReference>
<evidence type="ECO:0000313" key="19">
    <source>
        <dbReference type="Proteomes" id="UP000267029"/>
    </source>
</evidence>
<comment type="function">
    <text evidence="14">Plays a role in translation initiation. Ribosome-dependent GTPase that promotes the joining of the 60S ribosomal subunit to the pre-initiation complex to form the 80S initiation complex with the initiator methionine-tRNA in the P-site base paired to the start codon. Together with eIF1A (EIF1AX), actively orients the initiator methionine-tRNA in a conformation that allows 60S ribosomal subunit joining to form the 80S initiation complex. Is released after formation of the 80S initiation complex. Its GTPase activity is not essential for ribosomal subunits joining, but GTP hydrolysis is needed for eIF1A (EIF1AX) ejection quickly followed by EIF5B release to form elongation-competent ribosomes. In contrast to its procaryotic homolog, does not promote recruitment of Met-rRNA to the small ribosomal subunit.</text>
</comment>
<feature type="compositionally biased region" description="Polar residues" evidence="16">
    <location>
        <begin position="1"/>
        <end position="20"/>
    </location>
</feature>
<dbReference type="FunFam" id="2.40.30.10:FF:000013">
    <property type="entry name" value="eukaryotic translation initiation factor 5B"/>
    <property type="match status" value="1"/>
</dbReference>
<dbReference type="InterPro" id="IPR005225">
    <property type="entry name" value="Small_GTP-bd"/>
</dbReference>
<dbReference type="GO" id="GO:0046872">
    <property type="term" value="F:metal ion binding"/>
    <property type="evidence" value="ECO:0007669"/>
    <property type="project" value="UniProtKB-KW"/>
</dbReference>
<dbReference type="PRINTS" id="PR00315">
    <property type="entry name" value="ELONGATNFCT"/>
</dbReference>
<evidence type="ECO:0000256" key="12">
    <source>
        <dbReference type="ARBA" id="ARBA00023134"/>
    </source>
</evidence>
<organism evidence="18 19">
    <name type="scientific">Mesocestoides corti</name>
    <name type="common">Flatworm</name>
    <dbReference type="NCBI Taxonomy" id="53468"/>
    <lineage>
        <taxon>Eukaryota</taxon>
        <taxon>Metazoa</taxon>
        <taxon>Spiralia</taxon>
        <taxon>Lophotrochozoa</taxon>
        <taxon>Platyhelminthes</taxon>
        <taxon>Cestoda</taxon>
        <taxon>Eucestoda</taxon>
        <taxon>Cyclophyllidea</taxon>
        <taxon>Mesocestoididae</taxon>
        <taxon>Mesocestoides</taxon>
    </lineage>
</organism>
<dbReference type="PANTHER" id="PTHR43381">
    <property type="entry name" value="TRANSLATION INITIATION FACTOR IF-2-RELATED"/>
    <property type="match status" value="1"/>
</dbReference>
<keyword evidence="9" id="KW-0547">Nucleotide-binding</keyword>
<dbReference type="STRING" id="53468.A0A158QVM5"/>
<dbReference type="EMBL" id="UXSR01005466">
    <property type="protein sequence ID" value="VDD82178.1"/>
    <property type="molecule type" value="Genomic_DNA"/>
</dbReference>
<dbReference type="InterPro" id="IPR015760">
    <property type="entry name" value="TIF_IF2"/>
</dbReference>
<feature type="region of interest" description="Disordered" evidence="16">
    <location>
        <begin position="1"/>
        <end position="126"/>
    </location>
</feature>
<dbReference type="OrthoDB" id="4928at2759"/>
<dbReference type="AlphaFoldDB" id="A0A158QVM5"/>
<feature type="region of interest" description="Disordered" evidence="16">
    <location>
        <begin position="150"/>
        <end position="171"/>
    </location>
</feature>
<dbReference type="PANTHER" id="PTHR43381:SF4">
    <property type="entry name" value="EUKARYOTIC TRANSLATION INITIATION FACTOR 5B"/>
    <property type="match status" value="1"/>
</dbReference>
<evidence type="ECO:0000256" key="11">
    <source>
        <dbReference type="ARBA" id="ARBA00022917"/>
    </source>
</evidence>
<dbReference type="PROSITE" id="PS51722">
    <property type="entry name" value="G_TR_2"/>
    <property type="match status" value="1"/>
</dbReference>
<evidence type="ECO:0000256" key="1">
    <source>
        <dbReference type="ARBA" id="ARBA00001944"/>
    </source>
</evidence>
<dbReference type="InterPro" id="IPR023115">
    <property type="entry name" value="TIF_IF2_dom3"/>
</dbReference>
<dbReference type="FunFam" id="2.40.30.10:FF:000026">
    <property type="entry name" value="Eukaryotic translation initiation factor 5B"/>
    <property type="match status" value="1"/>
</dbReference>
<reference evidence="18 19" key="1">
    <citation type="submission" date="2018-10" db="EMBL/GenBank/DDBJ databases">
        <authorList>
            <consortium name="Pathogen Informatics"/>
        </authorList>
    </citation>
    <scope>NUCLEOTIDE SEQUENCE [LARGE SCALE GENOMIC DNA]</scope>
</reference>
<dbReference type="CDD" id="cd01887">
    <property type="entry name" value="IF2_eIF5B"/>
    <property type="match status" value="1"/>
</dbReference>
<feature type="compositionally biased region" description="Low complexity" evidence="16">
    <location>
        <begin position="162"/>
        <end position="171"/>
    </location>
</feature>
<feature type="region of interest" description="Disordered" evidence="16">
    <location>
        <begin position="208"/>
        <end position="242"/>
    </location>
</feature>
<dbReference type="Pfam" id="PF14578">
    <property type="entry name" value="GTP_EFTU_D4"/>
    <property type="match status" value="1"/>
</dbReference>
<evidence type="ECO:0000256" key="14">
    <source>
        <dbReference type="ARBA" id="ARBA00053410"/>
    </source>
</evidence>
<evidence type="ECO:0000256" key="6">
    <source>
        <dbReference type="ARBA" id="ARBA00022490"/>
    </source>
</evidence>
<dbReference type="Pfam" id="PF00009">
    <property type="entry name" value="GTP_EFTU"/>
    <property type="match status" value="1"/>
</dbReference>
<comment type="cofactor">
    <cofactor evidence="1">
        <name>a monovalent cation</name>
        <dbReference type="ChEBI" id="CHEBI:60242"/>
    </cofactor>
</comment>
<keyword evidence="11" id="KW-0648">Protein biosynthesis</keyword>
<proteinExistence type="inferred from homology"/>
<keyword evidence="7" id="KW-0396">Initiation factor</keyword>
<dbReference type="Gene3D" id="3.40.50.300">
    <property type="entry name" value="P-loop containing nucleotide triphosphate hydrolases"/>
    <property type="match status" value="1"/>
</dbReference>
<evidence type="ECO:0000313" key="18">
    <source>
        <dbReference type="EMBL" id="VDD82178.1"/>
    </source>
</evidence>
<dbReference type="Gene3D" id="2.40.30.10">
    <property type="entry name" value="Translation factors"/>
    <property type="match status" value="2"/>
</dbReference>
<dbReference type="InterPro" id="IPR009000">
    <property type="entry name" value="Transl_B-barrel_sf"/>
</dbReference>
<dbReference type="Proteomes" id="UP000267029">
    <property type="component" value="Unassembled WGS sequence"/>
</dbReference>
<evidence type="ECO:0000256" key="4">
    <source>
        <dbReference type="ARBA" id="ARBA00011986"/>
    </source>
</evidence>
<keyword evidence="10" id="KW-0378">Hydrolase</keyword>
<dbReference type="NCBIfam" id="NF003078">
    <property type="entry name" value="PRK04004.1"/>
    <property type="match status" value="1"/>
</dbReference>
<evidence type="ECO:0000256" key="3">
    <source>
        <dbReference type="ARBA" id="ARBA00007733"/>
    </source>
</evidence>
<dbReference type="NCBIfam" id="TIGR00231">
    <property type="entry name" value="small_GTP"/>
    <property type="match status" value="1"/>
</dbReference>
<evidence type="ECO:0000256" key="10">
    <source>
        <dbReference type="ARBA" id="ARBA00022801"/>
    </source>
</evidence>
<evidence type="ECO:0000256" key="9">
    <source>
        <dbReference type="ARBA" id="ARBA00022741"/>
    </source>
</evidence>
<dbReference type="CDD" id="cd03703">
    <property type="entry name" value="aeIF5B_II"/>
    <property type="match status" value="1"/>
</dbReference>
<evidence type="ECO:0000256" key="16">
    <source>
        <dbReference type="SAM" id="MobiDB-lite"/>
    </source>
</evidence>
<evidence type="ECO:0000256" key="8">
    <source>
        <dbReference type="ARBA" id="ARBA00022723"/>
    </source>
</evidence>
<evidence type="ECO:0000256" key="15">
    <source>
        <dbReference type="ARBA" id="ARBA00061781"/>
    </source>
</evidence>
<evidence type="ECO:0000256" key="5">
    <source>
        <dbReference type="ARBA" id="ARBA00013824"/>
    </source>
</evidence>
<dbReference type="InterPro" id="IPR000795">
    <property type="entry name" value="T_Tr_GTP-bd_dom"/>
</dbReference>
<keyword evidence="19" id="KW-1185">Reference proteome</keyword>
<dbReference type="FunFam" id="3.40.50.300:FF:000112">
    <property type="entry name" value="Eukaryotic translation initiation factor 5B"/>
    <property type="match status" value="1"/>
</dbReference>
<comment type="subunit">
    <text evidence="15">Interacts through its C-terminal domain (CTD) with the CTD of eIF1A (EIF1AX) or with the CTD of EIF5 (mutually exclusive) through a common binding site. Interacts with eIF1A (EIF1AX) from the location of the start codon by the 43S complex until the formation of the 80S complex. Interacts with ANXA5 in a calcium and phospholipid-dependent manner.</text>
</comment>
<keyword evidence="8" id="KW-0479">Metal-binding</keyword>
<dbReference type="GO" id="GO:0003924">
    <property type="term" value="F:GTPase activity"/>
    <property type="evidence" value="ECO:0007669"/>
    <property type="project" value="InterPro"/>
</dbReference>
<comment type="subcellular location">
    <subcellularLocation>
        <location evidence="2">Cytoplasm</location>
    </subcellularLocation>
</comment>
<evidence type="ECO:0000256" key="13">
    <source>
        <dbReference type="ARBA" id="ARBA00032478"/>
    </source>
</evidence>
<dbReference type="SUPFAM" id="SSF50447">
    <property type="entry name" value="Translation proteins"/>
    <property type="match status" value="1"/>
</dbReference>
<comment type="similarity">
    <text evidence="3">Belongs to the TRAFAC class translation factor GTPase superfamily. Classic translation factor GTPase family. IF-2 subfamily.</text>
</comment>
<dbReference type="SUPFAM" id="SSF52156">
    <property type="entry name" value="Initiation factor IF2/eIF5b, domain 3"/>
    <property type="match status" value="1"/>
</dbReference>
<dbReference type="SUPFAM" id="SSF52540">
    <property type="entry name" value="P-loop containing nucleoside triphosphate hydrolases"/>
    <property type="match status" value="1"/>
</dbReference>
<evidence type="ECO:0000256" key="2">
    <source>
        <dbReference type="ARBA" id="ARBA00004496"/>
    </source>
</evidence>
<dbReference type="GO" id="GO:0003743">
    <property type="term" value="F:translation initiation factor activity"/>
    <property type="evidence" value="ECO:0007669"/>
    <property type="project" value="UniProtKB-KW"/>
</dbReference>
<evidence type="ECO:0000259" key="17">
    <source>
        <dbReference type="PROSITE" id="PS51722"/>
    </source>
</evidence>
<dbReference type="Gene3D" id="3.40.50.10050">
    <property type="entry name" value="Translation initiation factor IF- 2, domain 3"/>
    <property type="match status" value="1"/>
</dbReference>
<name>A0A158QVM5_MESCO</name>
<dbReference type="InterPro" id="IPR036925">
    <property type="entry name" value="TIF_IF2_dom3_sf"/>
</dbReference>
<keyword evidence="6" id="KW-0963">Cytoplasm</keyword>
<dbReference type="FunFam" id="3.40.50.10050:FF:000002">
    <property type="entry name" value="Eukaryotic translation initiation factor 5B"/>
    <property type="match status" value="1"/>
</dbReference>
<keyword evidence="12" id="KW-0342">GTP-binding</keyword>
<sequence>MADCSVNQTDDTNEVPSTFDQVKKNKKKPVKKDSKPTKEDIKKEKVNKKINAIKEHLARQREEEERLRKEAEEEERRFQEEKRRLDEQRRLEAERRERRKQKEKERKQRLKEEGRLLTDKQREDRRKAMELAQARGLDLSAAKSDLKNRTYSRIKKRPQAQVEVASVPSEPVVTDDAENVVLEEPSNGVHDWEDLASDLLSTENLPSEQIGATSESDHSSGEVEVNDLDPSNPGTGDFNQEADMSEGFKLSETQLTDEEKKNLIEQARVRLQQQHAQSENAEAQKVLRSGVICVLGHVDTGKTKILDKLRNTNVQDREAGGITQQIGATNVPRENIIHATRMCKYFKQEDLQMPGLLIIDTPGHESFSNLRVRGSSLCDFAILVVDLMHGIEEQTKESIRILLNRKTPFVVALNKIDRLYQWKSYPNLAVEEALSRQSEVTLNDFRTRLKEVVQHFAMMELNVELFYKNTNPSEFVSMVPTSAHSGDGMGDLLAFMCKELQSRLFKRLTFSEELKASVMEVKETVGLGTSLDVIVVNGRIHEGDTIVLAGQEGPIVTTVRSILMPAPMSELRVKGTYEHLKEVVGAQGVKIVARDLEKALAGLPLYVATDLAEELYFKDEVSRGLKAALKAIAVSPVGVYVVASTLGSLESLLTYLKSVNIPFSGISVGTVHRKDVMKASIMVERDRKWAVILAFDVKVDKDAQKMANEVGVQIFTANIIYHLQTRMEEYVEALMRENRKKHADQAVFPVKLRVLPDMVFNKRAPIVMGVHVEAGLLREGTPICVPSRDNVVLGKVFSIESNHKAIQEARTGQEVCVRIDPVEGEAPKLYGRHFDHTDVLVSKISRDSIDIVKEFYRNDLNKEDWKLMVELKKMLSII</sequence>
<feature type="compositionally biased region" description="Basic and acidic residues" evidence="16">
    <location>
        <begin position="52"/>
        <end position="126"/>
    </location>
</feature>
<dbReference type="InterPro" id="IPR027417">
    <property type="entry name" value="P-loop_NTPase"/>
</dbReference>
<evidence type="ECO:0000256" key="7">
    <source>
        <dbReference type="ARBA" id="ARBA00022540"/>
    </source>
</evidence>
<dbReference type="CDD" id="cd16266">
    <property type="entry name" value="IF2_aeIF5B_IV"/>
    <property type="match status" value="1"/>
</dbReference>
<feature type="compositionally biased region" description="Basic and acidic residues" evidence="16">
    <location>
        <begin position="31"/>
        <end position="44"/>
    </location>
</feature>